<dbReference type="EMBL" id="JAZGQK010000007">
    <property type="protein sequence ID" value="MEE6259061.1"/>
    <property type="molecule type" value="Genomic_DNA"/>
</dbReference>
<feature type="domain" description="Chitin-binding type-3" evidence="3">
    <location>
        <begin position="44"/>
        <end position="85"/>
    </location>
</feature>
<dbReference type="RefSeq" id="WP_331214171.1">
    <property type="nucleotide sequence ID" value="NZ_JAZGQK010000007.1"/>
</dbReference>
<organism evidence="4 5">
    <name type="scientific">Plantactinospora sonchi</name>
    <dbReference type="NCBI Taxonomy" id="1544735"/>
    <lineage>
        <taxon>Bacteria</taxon>
        <taxon>Bacillati</taxon>
        <taxon>Actinomycetota</taxon>
        <taxon>Actinomycetes</taxon>
        <taxon>Micromonosporales</taxon>
        <taxon>Micromonosporaceae</taxon>
        <taxon>Plantactinospora</taxon>
    </lineage>
</organism>
<dbReference type="InterPro" id="IPR003610">
    <property type="entry name" value="CBM5/12"/>
</dbReference>
<keyword evidence="5" id="KW-1185">Reference proteome</keyword>
<feature type="region of interest" description="Disordered" evidence="2">
    <location>
        <begin position="72"/>
        <end position="144"/>
    </location>
</feature>
<sequence>MRSRNRAIALVIGAAVAVIAVPVLAPTIRAQAIGSPQGCGGLPQWAAGVSYYYGNLVQWNASVYRAKISHTSVSGMSPPAAPDKWASAGNCASSQPSPTSNPTWLPTDHPFPSLTPYLPSSSPFPSGSPSPSATKPPSPGPSRS</sequence>
<proteinExistence type="predicted"/>
<accession>A0ABU7RRE1</accession>
<dbReference type="Pfam" id="PF02839">
    <property type="entry name" value="CBM_5_12"/>
    <property type="match status" value="1"/>
</dbReference>
<gene>
    <name evidence="4" type="ORF">V1633_11235</name>
</gene>
<feature type="compositionally biased region" description="Low complexity" evidence="2">
    <location>
        <begin position="110"/>
        <end position="133"/>
    </location>
</feature>
<evidence type="ECO:0000256" key="2">
    <source>
        <dbReference type="SAM" id="MobiDB-lite"/>
    </source>
</evidence>
<dbReference type="InterPro" id="IPR036573">
    <property type="entry name" value="CBM_sf_5/12"/>
</dbReference>
<feature type="compositionally biased region" description="Pro residues" evidence="2">
    <location>
        <begin position="134"/>
        <end position="144"/>
    </location>
</feature>
<keyword evidence="1" id="KW-0378">Hydrolase</keyword>
<evidence type="ECO:0000313" key="5">
    <source>
        <dbReference type="Proteomes" id="UP001332243"/>
    </source>
</evidence>
<feature type="compositionally biased region" description="Polar residues" evidence="2">
    <location>
        <begin position="90"/>
        <end position="104"/>
    </location>
</feature>
<evidence type="ECO:0000313" key="4">
    <source>
        <dbReference type="EMBL" id="MEE6259061.1"/>
    </source>
</evidence>
<evidence type="ECO:0000259" key="3">
    <source>
        <dbReference type="Pfam" id="PF02839"/>
    </source>
</evidence>
<dbReference type="SUPFAM" id="SSF51055">
    <property type="entry name" value="Carbohydrate binding domain"/>
    <property type="match status" value="1"/>
</dbReference>
<dbReference type="Gene3D" id="2.10.10.20">
    <property type="entry name" value="Carbohydrate-binding module superfamily 5/12"/>
    <property type="match status" value="1"/>
</dbReference>
<comment type="caution">
    <text evidence="4">The sequence shown here is derived from an EMBL/GenBank/DDBJ whole genome shotgun (WGS) entry which is preliminary data.</text>
</comment>
<name>A0ABU7RRE1_9ACTN</name>
<dbReference type="Proteomes" id="UP001332243">
    <property type="component" value="Unassembled WGS sequence"/>
</dbReference>
<evidence type="ECO:0000256" key="1">
    <source>
        <dbReference type="ARBA" id="ARBA00022801"/>
    </source>
</evidence>
<reference evidence="4 5" key="1">
    <citation type="submission" date="2024-01" db="EMBL/GenBank/DDBJ databases">
        <title>Genome insights into Plantactinospora sonchi sp. nov.</title>
        <authorList>
            <person name="Wang L."/>
        </authorList>
    </citation>
    <scope>NUCLEOTIDE SEQUENCE [LARGE SCALE GENOMIC DNA]</scope>
    <source>
        <strain evidence="4 5">NEAU-QY2</strain>
    </source>
</reference>
<protein>
    <submittedName>
        <fullName evidence="4">Carbohydrate-binding protein</fullName>
    </submittedName>
</protein>